<feature type="domain" description="CBS" evidence="5">
    <location>
        <begin position="80"/>
        <end position="135"/>
    </location>
</feature>
<accession>A0ABQ6HH63</accession>
<dbReference type="Gene3D" id="3.20.20.450">
    <property type="entry name" value="EAL domain"/>
    <property type="match status" value="1"/>
</dbReference>
<dbReference type="InterPro" id="IPR035965">
    <property type="entry name" value="PAS-like_dom_sf"/>
</dbReference>
<dbReference type="PANTHER" id="PTHR44757:SF2">
    <property type="entry name" value="BIOFILM ARCHITECTURE MAINTENANCE PROTEIN MBAA"/>
    <property type="match status" value="1"/>
</dbReference>
<dbReference type="NCBIfam" id="TIGR00254">
    <property type="entry name" value="GGDEF"/>
    <property type="match status" value="1"/>
</dbReference>
<protein>
    <recommendedName>
        <fullName evidence="8">EAL domain-containing protein</fullName>
    </recommendedName>
</protein>
<dbReference type="Pfam" id="PF00563">
    <property type="entry name" value="EAL"/>
    <property type="match status" value="1"/>
</dbReference>
<organism evidence="6 7">
    <name type="scientific">Thalassotalea loyana</name>
    <dbReference type="NCBI Taxonomy" id="280483"/>
    <lineage>
        <taxon>Bacteria</taxon>
        <taxon>Pseudomonadati</taxon>
        <taxon>Pseudomonadota</taxon>
        <taxon>Gammaproteobacteria</taxon>
        <taxon>Alteromonadales</taxon>
        <taxon>Colwelliaceae</taxon>
        <taxon>Thalassotalea</taxon>
    </lineage>
</organism>
<sequence>MLFSDKGKSYTAGDLAHRNLLRCQPSTSVYDAANSIVAHKYSSILIEENDQIVGIWTEGDCKQLSNLKVDENHCEISRFMSSPVISVEKTTPIEELIISFYQHKVRHLLITDNGKPFGIISQSDVIRKRGIEHLLTSRNIKESYHRQTPVLLDETLCFDQLCKHMEASKGTAILIQNPTNQEVGIITERDLLKLIANKVSTVDIWHYTSHPLIKISDECNLLDALNLIKSNEIRHLVVVGSENEIQGVLSFRDIFAGIEFAHFNEMQSMIVRRESALQKSQKNLILAERIIAASVDGVMIANQANDIISVNPAFTRITGFHADEVVGQKTSVLSSGMHDKSFYQQMWLDINEHGKWQGEIWNKRKNNEVYPEWLTIVRIGEIDEDDMHYAAIFSDITERKKSDEQIHALAYYDDLTKLPNRTLFNQQLDHALQNDTNGSIAVLFIDLDRFKQINDTFGHKIGDELLVMAAKRISSCLKVEDTVSRIGGDEFVVLIANLDNTLVVEQIMKRIVDALSKPFLLAGKELIVTCSIGASLSCKSGSSSEQLLKHADIAMYEAKTAGRNTYQLFQAEMNHRVAQRLAIENQLRTALLNQEFELNYQLQYDNKHNKYKGFEALIRWYNPILGNVSPAEFIPIAEDIGLIVDIECWVLRQACLRRKELLDANIDCGKLSVNISPKHFNKNLFGSVVSALTMSGLPANYLEIEITESCFISRFDTVREVFNKLTHIGVSISLDDFGTGYSSLSYLSKLPLDAIKIDASFIANVPNKEKDCRLVSSIISMAQGLGLNIVAEGVENRSQERFLHDNGCHVIQGYLYSKPSADIELRPMCTS</sequence>
<dbReference type="Pfam" id="PF00571">
    <property type="entry name" value="CBS"/>
    <property type="match status" value="3"/>
</dbReference>
<evidence type="ECO:0008006" key="8">
    <source>
        <dbReference type="Google" id="ProtNLM"/>
    </source>
</evidence>
<keyword evidence="7" id="KW-1185">Reference proteome</keyword>
<dbReference type="InterPro" id="IPR000014">
    <property type="entry name" value="PAS"/>
</dbReference>
<dbReference type="RefSeq" id="WP_284300562.1">
    <property type="nucleotide sequence ID" value="NZ_BSSV01000008.1"/>
</dbReference>
<name>A0ABQ6HH63_9GAMM</name>
<evidence type="ECO:0000259" key="3">
    <source>
        <dbReference type="PROSITE" id="PS50883"/>
    </source>
</evidence>
<evidence type="ECO:0000256" key="1">
    <source>
        <dbReference type="PROSITE-ProRule" id="PRU00703"/>
    </source>
</evidence>
<dbReference type="Pfam" id="PF00990">
    <property type="entry name" value="GGDEF"/>
    <property type="match status" value="1"/>
</dbReference>
<dbReference type="CDD" id="cd01948">
    <property type="entry name" value="EAL"/>
    <property type="match status" value="1"/>
</dbReference>
<dbReference type="PANTHER" id="PTHR44757">
    <property type="entry name" value="DIGUANYLATE CYCLASE DGCP"/>
    <property type="match status" value="1"/>
</dbReference>
<dbReference type="SUPFAM" id="SSF141868">
    <property type="entry name" value="EAL domain-like"/>
    <property type="match status" value="1"/>
</dbReference>
<feature type="domain" description="CBS" evidence="5">
    <location>
        <begin position="207"/>
        <end position="265"/>
    </location>
</feature>
<dbReference type="InterPro" id="IPR029787">
    <property type="entry name" value="Nucleotide_cyclase"/>
</dbReference>
<dbReference type="Proteomes" id="UP001157134">
    <property type="component" value="Unassembled WGS sequence"/>
</dbReference>
<dbReference type="PROSITE" id="PS50883">
    <property type="entry name" value="EAL"/>
    <property type="match status" value="1"/>
</dbReference>
<dbReference type="SMART" id="SM00116">
    <property type="entry name" value="CBS"/>
    <property type="match status" value="4"/>
</dbReference>
<dbReference type="InterPro" id="IPR000644">
    <property type="entry name" value="CBS_dom"/>
</dbReference>
<dbReference type="EMBL" id="BSSV01000008">
    <property type="protein sequence ID" value="GLX86979.1"/>
    <property type="molecule type" value="Genomic_DNA"/>
</dbReference>
<dbReference type="NCBIfam" id="TIGR00229">
    <property type="entry name" value="sensory_box"/>
    <property type="match status" value="1"/>
</dbReference>
<dbReference type="Gene3D" id="3.10.580.10">
    <property type="entry name" value="CBS-domain"/>
    <property type="match status" value="2"/>
</dbReference>
<dbReference type="InterPro" id="IPR043128">
    <property type="entry name" value="Rev_trsase/Diguanyl_cyclase"/>
</dbReference>
<dbReference type="InterPro" id="IPR001633">
    <property type="entry name" value="EAL_dom"/>
</dbReference>
<evidence type="ECO:0000259" key="2">
    <source>
        <dbReference type="PROSITE" id="PS50112"/>
    </source>
</evidence>
<evidence type="ECO:0000259" key="4">
    <source>
        <dbReference type="PROSITE" id="PS50887"/>
    </source>
</evidence>
<dbReference type="SMART" id="SM00091">
    <property type="entry name" value="PAS"/>
    <property type="match status" value="1"/>
</dbReference>
<evidence type="ECO:0000259" key="5">
    <source>
        <dbReference type="PROSITE" id="PS51371"/>
    </source>
</evidence>
<dbReference type="SUPFAM" id="SSF55785">
    <property type="entry name" value="PYP-like sensor domain (PAS domain)"/>
    <property type="match status" value="1"/>
</dbReference>
<dbReference type="SUPFAM" id="SSF54631">
    <property type="entry name" value="CBS-domain pair"/>
    <property type="match status" value="2"/>
</dbReference>
<comment type="caution">
    <text evidence="6">The sequence shown here is derived from an EMBL/GenBank/DDBJ whole genome shotgun (WGS) entry which is preliminary data.</text>
</comment>
<proteinExistence type="predicted"/>
<dbReference type="InterPro" id="IPR052155">
    <property type="entry name" value="Biofilm_reg_signaling"/>
</dbReference>
<dbReference type="PROSITE" id="PS50887">
    <property type="entry name" value="GGDEF"/>
    <property type="match status" value="1"/>
</dbReference>
<dbReference type="Pfam" id="PF13426">
    <property type="entry name" value="PAS_9"/>
    <property type="match status" value="1"/>
</dbReference>
<dbReference type="InterPro" id="IPR000160">
    <property type="entry name" value="GGDEF_dom"/>
</dbReference>
<dbReference type="InterPro" id="IPR035919">
    <property type="entry name" value="EAL_sf"/>
</dbReference>
<keyword evidence="1" id="KW-0129">CBS domain</keyword>
<feature type="domain" description="PAS" evidence="2">
    <location>
        <begin position="288"/>
        <end position="328"/>
    </location>
</feature>
<dbReference type="PROSITE" id="PS50112">
    <property type="entry name" value="PAS"/>
    <property type="match status" value="1"/>
</dbReference>
<dbReference type="InterPro" id="IPR046342">
    <property type="entry name" value="CBS_dom_sf"/>
</dbReference>
<evidence type="ECO:0000313" key="6">
    <source>
        <dbReference type="EMBL" id="GLX86979.1"/>
    </source>
</evidence>
<dbReference type="SUPFAM" id="SSF55073">
    <property type="entry name" value="Nucleotide cyclase"/>
    <property type="match status" value="1"/>
</dbReference>
<dbReference type="Gene3D" id="3.30.70.270">
    <property type="match status" value="1"/>
</dbReference>
<feature type="domain" description="CBS" evidence="5">
    <location>
        <begin position="16"/>
        <end position="71"/>
    </location>
</feature>
<dbReference type="CDD" id="cd01949">
    <property type="entry name" value="GGDEF"/>
    <property type="match status" value="1"/>
</dbReference>
<dbReference type="SMART" id="SM00267">
    <property type="entry name" value="GGDEF"/>
    <property type="match status" value="1"/>
</dbReference>
<dbReference type="Gene3D" id="3.30.450.20">
    <property type="entry name" value="PAS domain"/>
    <property type="match status" value="1"/>
</dbReference>
<dbReference type="SMART" id="SM00052">
    <property type="entry name" value="EAL"/>
    <property type="match status" value="1"/>
</dbReference>
<dbReference type="CDD" id="cd00130">
    <property type="entry name" value="PAS"/>
    <property type="match status" value="1"/>
</dbReference>
<evidence type="ECO:0000313" key="7">
    <source>
        <dbReference type="Proteomes" id="UP001157134"/>
    </source>
</evidence>
<feature type="domain" description="GGDEF" evidence="4">
    <location>
        <begin position="438"/>
        <end position="571"/>
    </location>
</feature>
<gene>
    <name evidence="6" type="ORF">tloyanaT_32320</name>
</gene>
<dbReference type="PROSITE" id="PS51371">
    <property type="entry name" value="CBS"/>
    <property type="match status" value="3"/>
</dbReference>
<reference evidence="6 7" key="1">
    <citation type="submission" date="2023-03" db="EMBL/GenBank/DDBJ databases">
        <title>Thalassotalea loyana LMG 22536T draft genome sequence.</title>
        <authorList>
            <person name="Sawabe T."/>
        </authorList>
    </citation>
    <scope>NUCLEOTIDE SEQUENCE [LARGE SCALE GENOMIC DNA]</scope>
    <source>
        <strain evidence="6 7">LMG 22536</strain>
    </source>
</reference>
<feature type="domain" description="EAL" evidence="3">
    <location>
        <begin position="580"/>
        <end position="831"/>
    </location>
</feature>